<comment type="caution">
    <text evidence="6">The sequence shown here is derived from an EMBL/GenBank/DDBJ whole genome shotgun (WGS) entry which is preliminary data.</text>
</comment>
<feature type="region of interest" description="Disordered" evidence="4">
    <location>
        <begin position="315"/>
        <end position="338"/>
    </location>
</feature>
<keyword evidence="3 6" id="KW-0378">Hydrolase</keyword>
<dbReference type="EMBL" id="JAUFQC010000027">
    <property type="protein sequence ID" value="MDN3612399.1"/>
    <property type="molecule type" value="Genomic_DNA"/>
</dbReference>
<evidence type="ECO:0000313" key="6">
    <source>
        <dbReference type="EMBL" id="MDN3612399.1"/>
    </source>
</evidence>
<dbReference type="InterPro" id="IPR018114">
    <property type="entry name" value="TRYPSIN_HIS"/>
</dbReference>
<dbReference type="InterPro" id="IPR033116">
    <property type="entry name" value="TRYPSIN_SER"/>
</dbReference>
<keyword evidence="3" id="KW-0720">Serine protease</keyword>
<feature type="domain" description="Peptidase S1" evidence="5">
    <location>
        <begin position="38"/>
        <end position="296"/>
    </location>
</feature>
<dbReference type="PRINTS" id="PR00722">
    <property type="entry name" value="CHYMOTRYPSIN"/>
</dbReference>
<dbReference type="InterPro" id="IPR043504">
    <property type="entry name" value="Peptidase_S1_PA_chymotrypsin"/>
</dbReference>
<proteinExistence type="inferred from homology"/>
<keyword evidence="2" id="KW-1015">Disulfide bond</keyword>
<accession>A0ABT8C0B0</accession>
<gene>
    <name evidence="6" type="ORF">QWZ16_22635</name>
</gene>
<dbReference type="CDD" id="cd00190">
    <property type="entry name" value="Tryp_SPc"/>
    <property type="match status" value="1"/>
</dbReference>
<evidence type="ECO:0000256" key="3">
    <source>
        <dbReference type="RuleBase" id="RU363034"/>
    </source>
</evidence>
<evidence type="ECO:0000256" key="1">
    <source>
        <dbReference type="ARBA" id="ARBA00007664"/>
    </source>
</evidence>
<dbReference type="InterPro" id="IPR001254">
    <property type="entry name" value="Trypsin_dom"/>
</dbReference>
<dbReference type="PROSITE" id="PS00135">
    <property type="entry name" value="TRYPSIN_SER"/>
    <property type="match status" value="1"/>
</dbReference>
<dbReference type="Gene3D" id="2.40.10.10">
    <property type="entry name" value="Trypsin-like serine proteases"/>
    <property type="match status" value="1"/>
</dbReference>
<dbReference type="InterPro" id="IPR009003">
    <property type="entry name" value="Peptidase_S1_PA"/>
</dbReference>
<dbReference type="PANTHER" id="PTHR24276:SF98">
    <property type="entry name" value="FI18310P1-RELATED"/>
    <property type="match status" value="1"/>
</dbReference>
<evidence type="ECO:0000256" key="2">
    <source>
        <dbReference type="ARBA" id="ARBA00023157"/>
    </source>
</evidence>
<dbReference type="PROSITE" id="PS00134">
    <property type="entry name" value="TRYPSIN_HIS"/>
    <property type="match status" value="1"/>
</dbReference>
<evidence type="ECO:0000313" key="7">
    <source>
        <dbReference type="Proteomes" id="UP001238540"/>
    </source>
</evidence>
<dbReference type="RefSeq" id="WP_245798230.1">
    <property type="nucleotide sequence ID" value="NZ_JABEYA020000010.1"/>
</dbReference>
<dbReference type="InterPro" id="IPR001314">
    <property type="entry name" value="Peptidase_S1A"/>
</dbReference>
<dbReference type="PANTHER" id="PTHR24276">
    <property type="entry name" value="POLYSERASE-RELATED"/>
    <property type="match status" value="1"/>
</dbReference>
<protein>
    <submittedName>
        <fullName evidence="6">Trypsin-like serine protease</fullName>
        <ecNumber evidence="6">3.4.21.-</ecNumber>
    </submittedName>
</protein>
<dbReference type="PROSITE" id="PS50240">
    <property type="entry name" value="TRYPSIN_DOM"/>
    <property type="match status" value="1"/>
</dbReference>
<dbReference type="GO" id="GO:0016787">
    <property type="term" value="F:hydrolase activity"/>
    <property type="evidence" value="ECO:0007669"/>
    <property type="project" value="UniProtKB-KW"/>
</dbReference>
<evidence type="ECO:0000256" key="4">
    <source>
        <dbReference type="SAM" id="MobiDB-lite"/>
    </source>
</evidence>
<keyword evidence="7" id="KW-1185">Reference proteome</keyword>
<reference evidence="7" key="1">
    <citation type="journal article" date="2019" name="Int. J. Syst. Evol. Microbiol.">
        <title>The Global Catalogue of Microorganisms (GCM) 10K type strain sequencing project: providing services to taxonomists for standard genome sequencing and annotation.</title>
        <authorList>
            <consortium name="The Broad Institute Genomics Platform"/>
            <consortium name="The Broad Institute Genome Sequencing Center for Infectious Disease"/>
            <person name="Wu L."/>
            <person name="Ma J."/>
        </authorList>
    </citation>
    <scope>NUCLEOTIDE SEQUENCE [LARGE SCALE GENOMIC DNA]</scope>
    <source>
        <strain evidence="7">CECT 7398</strain>
    </source>
</reference>
<dbReference type="Proteomes" id="UP001238540">
    <property type="component" value="Unassembled WGS sequence"/>
</dbReference>
<dbReference type="SMART" id="SM00020">
    <property type="entry name" value="Tryp_SPc"/>
    <property type="match status" value="1"/>
</dbReference>
<dbReference type="Pfam" id="PF00089">
    <property type="entry name" value="Trypsin"/>
    <property type="match status" value="1"/>
</dbReference>
<dbReference type="InterPro" id="IPR050430">
    <property type="entry name" value="Peptidase_S1"/>
</dbReference>
<comment type="similarity">
    <text evidence="1">Belongs to the peptidase S1 family.</text>
</comment>
<name>A0ABT8C0B0_9VIBR</name>
<evidence type="ECO:0000259" key="5">
    <source>
        <dbReference type="PROSITE" id="PS50240"/>
    </source>
</evidence>
<organism evidence="6 7">
    <name type="scientific">Vibrio ostreicida</name>
    <dbReference type="NCBI Taxonomy" id="526588"/>
    <lineage>
        <taxon>Bacteria</taxon>
        <taxon>Pseudomonadati</taxon>
        <taxon>Pseudomonadota</taxon>
        <taxon>Gammaproteobacteria</taxon>
        <taxon>Vibrionales</taxon>
        <taxon>Vibrionaceae</taxon>
        <taxon>Vibrio</taxon>
    </lineage>
</organism>
<dbReference type="SUPFAM" id="SSF50494">
    <property type="entry name" value="Trypsin-like serine proteases"/>
    <property type="match status" value="1"/>
</dbReference>
<keyword evidence="3" id="KW-0645">Protease</keyword>
<dbReference type="EC" id="3.4.21.-" evidence="6"/>
<sequence length="366" mass="39348">MQHRLFMGALTSMLKCVTRILIMLSPLSVQAVEVHPYIVNGQYANVTTFPSIVSLFIDRIDYDGLYSVGSYCGGTLLDSQHVLTAAHCVNNDIGVQLFTVAVPKLQLESDFPFNTLERAQVSEIYYPNNYVHANVMNDIAILKLVTPMKTVSAADYVQLPAKGDAASYRNTAEVFYAVGHGNTAAGIDNDPYLASTQLEYVSAATCSQEYKRNSSGNLCMGWPKPAANGLDQSTCNGDSGGPLYWYTGGQYKQVGITSFGPGPSLSNVGCGDPKVKANSVFTDVLEHQAWVTSVLHGHQTPRVLVTESARRAYLNGSNVPSKPDVNTGKTPDGGDVLDSNTSGAGGVGFISLLFYVGMLFNRQLTS</sequence>